<evidence type="ECO:0000256" key="2">
    <source>
        <dbReference type="ARBA" id="ARBA00023134"/>
    </source>
</evidence>
<keyword evidence="1 3" id="KW-0547">Nucleotide-binding</keyword>
<evidence type="ECO:0000313" key="5">
    <source>
        <dbReference type="Proteomes" id="UP000472241"/>
    </source>
</evidence>
<dbReference type="InterPro" id="IPR006689">
    <property type="entry name" value="Small_GTPase_ARF/SAR"/>
</dbReference>
<keyword evidence="2 3" id="KW-0342">GTP-binding</keyword>
<dbReference type="GO" id="GO:0003924">
    <property type="term" value="F:GTPase activity"/>
    <property type="evidence" value="ECO:0007669"/>
    <property type="project" value="InterPro"/>
</dbReference>
<dbReference type="SUPFAM" id="SSF52540">
    <property type="entry name" value="P-loop containing nucleoside triphosphate hydrolases"/>
    <property type="match status" value="1"/>
</dbReference>
<evidence type="ECO:0000256" key="1">
    <source>
        <dbReference type="ARBA" id="ARBA00022741"/>
    </source>
</evidence>
<name>A0A667H9F2_LYNCA</name>
<sequence>MLVKGELRDAIPLAFANKQDLPNTVKVAEITEKLGVHHRNCYVRATCATSAHGLYERPDWLSNWLRNRK</sequence>
<dbReference type="InterPro" id="IPR027417">
    <property type="entry name" value="P-loop_NTPase"/>
</dbReference>
<dbReference type="InterPro" id="IPR024156">
    <property type="entry name" value="Small_GTPase_ARF"/>
</dbReference>
<evidence type="ECO:0000256" key="3">
    <source>
        <dbReference type="PIRSR" id="PIRSR606689-1"/>
    </source>
</evidence>
<reference evidence="4" key="2">
    <citation type="submission" date="2025-09" db="UniProtKB">
        <authorList>
            <consortium name="Ensembl"/>
        </authorList>
    </citation>
    <scope>IDENTIFICATION</scope>
</reference>
<feature type="binding site" evidence="3">
    <location>
        <begin position="17"/>
        <end position="20"/>
    </location>
    <ligand>
        <name>GTP</name>
        <dbReference type="ChEBI" id="CHEBI:37565"/>
    </ligand>
</feature>
<dbReference type="Gene3D" id="3.40.50.300">
    <property type="entry name" value="P-loop containing nucleotide triphosphate hydrolases"/>
    <property type="match status" value="1"/>
</dbReference>
<evidence type="ECO:0000313" key="4">
    <source>
        <dbReference type="Ensembl" id="ENSLCNP00005017138.1"/>
    </source>
</evidence>
<proteinExistence type="predicted"/>
<dbReference type="PANTHER" id="PTHR11711">
    <property type="entry name" value="ADP RIBOSYLATION FACTOR-RELATED"/>
    <property type="match status" value="1"/>
</dbReference>
<dbReference type="AlphaFoldDB" id="A0A667H9F2"/>
<dbReference type="GO" id="GO:0005525">
    <property type="term" value="F:GTP binding"/>
    <property type="evidence" value="ECO:0007669"/>
    <property type="project" value="UniProtKB-KW"/>
</dbReference>
<reference evidence="4" key="1">
    <citation type="submission" date="2025-08" db="UniProtKB">
        <authorList>
            <consortium name="Ensembl"/>
        </authorList>
    </citation>
    <scope>IDENTIFICATION</scope>
</reference>
<dbReference type="Proteomes" id="UP000472241">
    <property type="component" value="Unplaced"/>
</dbReference>
<organism evidence="4 5">
    <name type="scientific">Lynx canadensis</name>
    <name type="common">Canada lynx</name>
    <name type="synonym">Felis canadensis</name>
    <dbReference type="NCBI Taxonomy" id="61383"/>
    <lineage>
        <taxon>Eukaryota</taxon>
        <taxon>Metazoa</taxon>
        <taxon>Chordata</taxon>
        <taxon>Craniata</taxon>
        <taxon>Vertebrata</taxon>
        <taxon>Euteleostomi</taxon>
        <taxon>Mammalia</taxon>
        <taxon>Eutheria</taxon>
        <taxon>Laurasiatheria</taxon>
        <taxon>Carnivora</taxon>
        <taxon>Feliformia</taxon>
        <taxon>Felidae</taxon>
        <taxon>Felinae</taxon>
        <taxon>Lynx</taxon>
    </lineage>
</organism>
<keyword evidence="5" id="KW-1185">Reference proteome</keyword>
<dbReference type="Pfam" id="PF00025">
    <property type="entry name" value="Arf"/>
    <property type="match status" value="1"/>
</dbReference>
<accession>A0A667H9F2</accession>
<protein>
    <submittedName>
        <fullName evidence="4">Uncharacterized protein</fullName>
    </submittedName>
</protein>
<dbReference type="Ensembl" id="ENSLCNT00005019224.1">
    <property type="protein sequence ID" value="ENSLCNP00005017138.1"/>
    <property type="gene ID" value="ENSLCNG00005011277.1"/>
</dbReference>